<geneLocation type="plasmid" evidence="1">
    <name>pSXM33</name>
</geneLocation>
<proteinExistence type="predicted"/>
<dbReference type="AlphaFoldDB" id="A0A073KIX8"/>
<sequence>MAKHLGEMISSVNGLFSGIVKTPRKRFKHLCLDIDRTFAISIKNAANLDLGLLMPIFALSFC</sequence>
<organism evidence="1">
    <name type="scientific">Shewanella xiamenensis</name>
    <dbReference type="NCBI Taxonomy" id="332186"/>
    <lineage>
        <taxon>Bacteria</taxon>
        <taxon>Pseudomonadati</taxon>
        <taxon>Pseudomonadota</taxon>
        <taxon>Gammaproteobacteria</taxon>
        <taxon>Alteromonadales</taxon>
        <taxon>Shewanellaceae</taxon>
        <taxon>Shewanella</taxon>
    </lineage>
</organism>
<dbReference type="RefSeq" id="WP_176703125.1">
    <property type="nucleotide sequence ID" value="NZ_KT389472.1"/>
</dbReference>
<protein>
    <submittedName>
        <fullName evidence="1">Uncharacterized protein</fullName>
    </submittedName>
</protein>
<keyword evidence="1" id="KW-0614">Plasmid</keyword>
<reference evidence="1" key="1">
    <citation type="journal article" date="2016" name="Biotechnol. Bioprocess Eng.">
        <title>Explored a cryptic plasmid pSXM33 from Shewanella xiamenensis BC01 and construction as the shuttle vector.</title>
        <authorList>
            <person name="Zhou Y."/>
            <person name="Ng I.-S."/>
        </authorList>
    </citation>
    <scope>NUCLEOTIDE SEQUENCE</scope>
    <source>
        <strain evidence="1">BC01</strain>
        <plasmid evidence="1">pSXM33</plasmid>
    </source>
</reference>
<name>A0A073KIX8_9GAMM</name>
<evidence type="ECO:0000313" key="1">
    <source>
        <dbReference type="EMBL" id="ALI93254.1"/>
    </source>
</evidence>
<accession>A0A073KIX8</accession>
<dbReference type="EMBL" id="KT389472">
    <property type="protein sequence ID" value="ALI93254.1"/>
    <property type="molecule type" value="Genomic_DNA"/>
</dbReference>